<dbReference type="PANTHER" id="PTHR43649">
    <property type="entry name" value="ARABINOSE-BINDING PROTEIN-RELATED"/>
    <property type="match status" value="1"/>
</dbReference>
<name>A0A919UEE7_9ACTN</name>
<evidence type="ECO:0000313" key="3">
    <source>
        <dbReference type="Proteomes" id="UP000660611"/>
    </source>
</evidence>
<reference evidence="2" key="1">
    <citation type="submission" date="2021-01" db="EMBL/GenBank/DDBJ databases">
        <title>Whole genome shotgun sequence of Dactylosporangium siamense NBRC 106093.</title>
        <authorList>
            <person name="Komaki H."/>
            <person name="Tamura T."/>
        </authorList>
    </citation>
    <scope>NUCLEOTIDE SEQUENCE</scope>
    <source>
        <strain evidence="2">NBRC 106093</strain>
    </source>
</reference>
<evidence type="ECO:0000256" key="1">
    <source>
        <dbReference type="SAM" id="SignalP"/>
    </source>
</evidence>
<dbReference type="Proteomes" id="UP000660611">
    <property type="component" value="Unassembled WGS sequence"/>
</dbReference>
<dbReference type="Pfam" id="PF01547">
    <property type="entry name" value="SBP_bac_1"/>
    <property type="match status" value="1"/>
</dbReference>
<feature type="chain" id="PRO_5038102438" evidence="1">
    <location>
        <begin position="29"/>
        <end position="435"/>
    </location>
</feature>
<proteinExistence type="predicted"/>
<dbReference type="EMBL" id="BONQ01000106">
    <property type="protein sequence ID" value="GIG48550.1"/>
    <property type="molecule type" value="Genomic_DNA"/>
</dbReference>
<accession>A0A919UEE7</accession>
<organism evidence="2 3">
    <name type="scientific">Dactylosporangium siamense</name>
    <dbReference type="NCBI Taxonomy" id="685454"/>
    <lineage>
        <taxon>Bacteria</taxon>
        <taxon>Bacillati</taxon>
        <taxon>Actinomycetota</taxon>
        <taxon>Actinomycetes</taxon>
        <taxon>Micromonosporales</taxon>
        <taxon>Micromonosporaceae</taxon>
        <taxon>Dactylosporangium</taxon>
    </lineage>
</organism>
<dbReference type="Gene3D" id="3.40.190.10">
    <property type="entry name" value="Periplasmic binding protein-like II"/>
    <property type="match status" value="2"/>
</dbReference>
<dbReference type="InterPro" id="IPR006059">
    <property type="entry name" value="SBP"/>
</dbReference>
<feature type="signal peptide" evidence="1">
    <location>
        <begin position="1"/>
        <end position="28"/>
    </location>
</feature>
<sequence length="435" mass="45566">MDHRTRPRAVRAVAAFVISAVALGPALAACGSDDKAAAPDSIDVVTRWSAGNSAAAAQNRVFQAFTAETGIKVNVTEGLETIDDQVENAVAAGKSPDLVIVNLFDKTLGWLDAGVTVPADQYIKDWGLADKIKPAALDEWRVGGAPTGKVQGLPFSGFSWPLWYNTELLKKAGVDKIPATTDELIAAAAKLRASGVAPLAVGGNDWTGQKLFYQIAQSYTDAATVKQVMQKGGYCSTPTVLEGIKLFTQLRDAGVFVDNAAGLTADAMYASYYSGKAAIMPAGSWAYTESTASGTGIDKKTTLGGFPVPSGATFKKPTAYRGFTGVGFMITKKGAEPGRIDNLRKFITKFYADTSVGDFVKDSGILPPTTGDFGSYATNPLLTQSLGLDATVDYAVVPDVWIGAASDRIIQVLTGAYGKSTPQQICAGLDTATKG</sequence>
<gene>
    <name evidence="2" type="ORF">Dsi01nite_065910</name>
</gene>
<dbReference type="InterPro" id="IPR050490">
    <property type="entry name" value="Bact_solute-bd_prot1"/>
</dbReference>
<dbReference type="PROSITE" id="PS51257">
    <property type="entry name" value="PROKAR_LIPOPROTEIN"/>
    <property type="match status" value="1"/>
</dbReference>
<dbReference type="RefSeq" id="WP_203850256.1">
    <property type="nucleotide sequence ID" value="NZ_BAAAVW010000003.1"/>
</dbReference>
<evidence type="ECO:0000313" key="2">
    <source>
        <dbReference type="EMBL" id="GIG48550.1"/>
    </source>
</evidence>
<comment type="caution">
    <text evidence="2">The sequence shown here is derived from an EMBL/GenBank/DDBJ whole genome shotgun (WGS) entry which is preliminary data.</text>
</comment>
<dbReference type="PANTHER" id="PTHR43649:SF30">
    <property type="entry name" value="ABC TRANSPORTER SUBSTRATE-BINDING PROTEIN"/>
    <property type="match status" value="1"/>
</dbReference>
<dbReference type="SUPFAM" id="SSF53850">
    <property type="entry name" value="Periplasmic binding protein-like II"/>
    <property type="match status" value="1"/>
</dbReference>
<protein>
    <submittedName>
        <fullName evidence="2">ABC transporter substrate-binding protein</fullName>
    </submittedName>
</protein>
<keyword evidence="1" id="KW-0732">Signal</keyword>
<dbReference type="AlphaFoldDB" id="A0A919UEE7"/>
<keyword evidence="3" id="KW-1185">Reference proteome</keyword>